<keyword evidence="5" id="KW-0472">Membrane</keyword>
<evidence type="ECO:0000259" key="6">
    <source>
        <dbReference type="PROSITE" id="PS50106"/>
    </source>
</evidence>
<reference evidence="7" key="2">
    <citation type="submission" date="2021-04" db="EMBL/GenBank/DDBJ databases">
        <authorList>
            <person name="Gilroy R."/>
        </authorList>
    </citation>
    <scope>NUCLEOTIDE SEQUENCE</scope>
    <source>
        <strain evidence="7">378</strain>
    </source>
</reference>
<dbReference type="PROSITE" id="PS50106">
    <property type="entry name" value="PDZ"/>
    <property type="match status" value="1"/>
</dbReference>
<dbReference type="SUPFAM" id="SSF50156">
    <property type="entry name" value="PDZ domain-like"/>
    <property type="match status" value="1"/>
</dbReference>
<gene>
    <name evidence="7" type="ORF">H9847_04470</name>
</gene>
<keyword evidence="3" id="KW-0378">Hydrolase</keyword>
<feature type="domain" description="PDZ" evidence="6">
    <location>
        <begin position="269"/>
        <end position="353"/>
    </location>
</feature>
<feature type="transmembrane region" description="Helical" evidence="5">
    <location>
        <begin position="12"/>
        <end position="33"/>
    </location>
</feature>
<dbReference type="InterPro" id="IPR043504">
    <property type="entry name" value="Peptidase_S1_PA_chymotrypsin"/>
</dbReference>
<dbReference type="EMBL" id="JAHLFE010000090">
    <property type="protein sequence ID" value="MBU3844113.1"/>
    <property type="molecule type" value="Genomic_DNA"/>
</dbReference>
<name>A0A948TGB1_9GAMM</name>
<protein>
    <submittedName>
        <fullName evidence="7">Trypsin-like peptidase domain-containing protein</fullName>
    </submittedName>
</protein>
<dbReference type="Gene3D" id="2.30.42.10">
    <property type="match status" value="1"/>
</dbReference>
<comment type="caution">
    <text evidence="7">The sequence shown here is derived from an EMBL/GenBank/DDBJ whole genome shotgun (WGS) entry which is preliminary data.</text>
</comment>
<sequence length="372" mass="40593">MALKARFWRSTWFSFLVFPVALGLFVALIALLINPKLGESFGNMLYSSQKDIQSYSYAVNKASPSVVNIYVSRLNSDYTGISTETAEITTSASGVIMSPDGYIVTNYHVIPSLNEPNRAVWAQTFDGKLRQAFIVGFDRRTDIALLKINATNLQAIPINPRYEPHVGDVVLAIGNPNNLGLTVTHGIISATARTGSGLLTRERMNIREGLQDLIQTDAPINSGNSGGALVNTNGDLVGINTASFDNSRVAYGIGFAIPTKLVLYVMHEILKHGRVIRGYLGISDENENLVANNAVNGVLVRYVDPFGPAAIAHIQEGDLIVQVNEKRIHNARELIDVISSTKPGTVLNITVERRGQRYVYPVTLAEDKPNID</sequence>
<proteinExistence type="inferred from homology"/>
<dbReference type="InterPro" id="IPR001940">
    <property type="entry name" value="Peptidase_S1C"/>
</dbReference>
<dbReference type="Proteomes" id="UP000733611">
    <property type="component" value="Unassembled WGS sequence"/>
</dbReference>
<evidence type="ECO:0000313" key="7">
    <source>
        <dbReference type="EMBL" id="MBU3844113.1"/>
    </source>
</evidence>
<keyword evidence="5" id="KW-1133">Transmembrane helix</keyword>
<dbReference type="GO" id="GO:0006515">
    <property type="term" value="P:protein quality control for misfolded or incompletely synthesized proteins"/>
    <property type="evidence" value="ECO:0007669"/>
    <property type="project" value="TreeGrafter"/>
</dbReference>
<keyword evidence="4" id="KW-0720">Serine protease</keyword>
<dbReference type="GO" id="GO:0042597">
    <property type="term" value="C:periplasmic space"/>
    <property type="evidence" value="ECO:0007669"/>
    <property type="project" value="TreeGrafter"/>
</dbReference>
<evidence type="ECO:0000256" key="2">
    <source>
        <dbReference type="ARBA" id="ARBA00022670"/>
    </source>
</evidence>
<evidence type="ECO:0000256" key="1">
    <source>
        <dbReference type="ARBA" id="ARBA00010541"/>
    </source>
</evidence>
<dbReference type="Gene3D" id="2.40.10.10">
    <property type="entry name" value="Trypsin-like serine proteases"/>
    <property type="match status" value="2"/>
</dbReference>
<evidence type="ECO:0000256" key="4">
    <source>
        <dbReference type="ARBA" id="ARBA00022825"/>
    </source>
</evidence>
<dbReference type="PANTHER" id="PTHR22939:SF101">
    <property type="entry name" value="PERIPLASMIC PH-DEPENDENT SERINE ENDOPROTEASE DEGQ"/>
    <property type="match status" value="1"/>
</dbReference>
<reference evidence="7" key="1">
    <citation type="journal article" date="2021" name="PeerJ">
        <title>Extensive microbial diversity within the chicken gut microbiome revealed by metagenomics and culture.</title>
        <authorList>
            <person name="Gilroy R."/>
            <person name="Ravi A."/>
            <person name="Getino M."/>
            <person name="Pursley I."/>
            <person name="Horton D.L."/>
            <person name="Alikhan N.F."/>
            <person name="Baker D."/>
            <person name="Gharbi K."/>
            <person name="Hall N."/>
            <person name="Watson M."/>
            <person name="Adriaenssens E.M."/>
            <person name="Foster-Nyarko E."/>
            <person name="Jarju S."/>
            <person name="Secka A."/>
            <person name="Antonio M."/>
            <person name="Oren A."/>
            <person name="Chaudhuri R.R."/>
            <person name="La Ragione R."/>
            <person name="Hildebrand F."/>
            <person name="Pallen M.J."/>
        </authorList>
    </citation>
    <scope>NUCLEOTIDE SEQUENCE</scope>
    <source>
        <strain evidence="7">378</strain>
    </source>
</reference>
<dbReference type="Pfam" id="PF13180">
    <property type="entry name" value="PDZ_2"/>
    <property type="match status" value="1"/>
</dbReference>
<accession>A0A948TGB1</accession>
<dbReference type="Pfam" id="PF13365">
    <property type="entry name" value="Trypsin_2"/>
    <property type="match status" value="1"/>
</dbReference>
<dbReference type="InterPro" id="IPR009003">
    <property type="entry name" value="Peptidase_S1_PA"/>
</dbReference>
<dbReference type="AlphaFoldDB" id="A0A948TGB1"/>
<keyword evidence="5" id="KW-0812">Transmembrane</keyword>
<evidence type="ECO:0000313" key="8">
    <source>
        <dbReference type="Proteomes" id="UP000733611"/>
    </source>
</evidence>
<dbReference type="PRINTS" id="PR00834">
    <property type="entry name" value="PROTEASES2C"/>
</dbReference>
<keyword evidence="2" id="KW-0645">Protease</keyword>
<dbReference type="GO" id="GO:0004252">
    <property type="term" value="F:serine-type endopeptidase activity"/>
    <property type="evidence" value="ECO:0007669"/>
    <property type="project" value="InterPro"/>
</dbReference>
<dbReference type="InterPro" id="IPR001478">
    <property type="entry name" value="PDZ"/>
</dbReference>
<dbReference type="SUPFAM" id="SSF50494">
    <property type="entry name" value="Trypsin-like serine proteases"/>
    <property type="match status" value="1"/>
</dbReference>
<evidence type="ECO:0000256" key="5">
    <source>
        <dbReference type="SAM" id="Phobius"/>
    </source>
</evidence>
<dbReference type="InterPro" id="IPR036034">
    <property type="entry name" value="PDZ_sf"/>
</dbReference>
<comment type="similarity">
    <text evidence="1">Belongs to the peptidase S1C family.</text>
</comment>
<evidence type="ECO:0000256" key="3">
    <source>
        <dbReference type="ARBA" id="ARBA00022801"/>
    </source>
</evidence>
<organism evidence="7 8">
    <name type="scientific">Candidatus Anaerobiospirillum pullicola</name>
    <dbReference type="NCBI Taxonomy" id="2838451"/>
    <lineage>
        <taxon>Bacteria</taxon>
        <taxon>Pseudomonadati</taxon>
        <taxon>Pseudomonadota</taxon>
        <taxon>Gammaproteobacteria</taxon>
        <taxon>Aeromonadales</taxon>
        <taxon>Succinivibrionaceae</taxon>
        <taxon>Anaerobiospirillum</taxon>
    </lineage>
</organism>
<dbReference type="PANTHER" id="PTHR22939">
    <property type="entry name" value="SERINE PROTEASE FAMILY S1C HTRA-RELATED"/>
    <property type="match status" value="1"/>
</dbReference>
<dbReference type="SMART" id="SM00228">
    <property type="entry name" value="PDZ"/>
    <property type="match status" value="1"/>
</dbReference>